<evidence type="ECO:0000313" key="2">
    <source>
        <dbReference type="EMBL" id="TCL57255.1"/>
    </source>
</evidence>
<feature type="transmembrane region" description="Helical" evidence="1">
    <location>
        <begin position="94"/>
        <end position="112"/>
    </location>
</feature>
<dbReference type="OrthoDB" id="9810176at2"/>
<keyword evidence="1" id="KW-0812">Transmembrane</keyword>
<keyword evidence="1" id="KW-0472">Membrane</keyword>
<proteinExistence type="predicted"/>
<dbReference type="Proteomes" id="UP000295718">
    <property type="component" value="Unassembled WGS sequence"/>
</dbReference>
<dbReference type="Pfam" id="PF09858">
    <property type="entry name" value="DUF2085"/>
    <property type="match status" value="1"/>
</dbReference>
<evidence type="ECO:0000313" key="3">
    <source>
        <dbReference type="Proteomes" id="UP000295718"/>
    </source>
</evidence>
<feature type="transmembrane region" description="Helical" evidence="1">
    <location>
        <begin position="38"/>
        <end position="57"/>
    </location>
</feature>
<name>A0A4R1QWN0_9FIRM</name>
<gene>
    <name evidence="2" type="ORF">EDD76_109117</name>
</gene>
<comment type="caution">
    <text evidence="2">The sequence shown here is derived from an EMBL/GenBank/DDBJ whole genome shotgun (WGS) entry which is preliminary data.</text>
</comment>
<dbReference type="EMBL" id="SLUO01000009">
    <property type="protein sequence ID" value="TCL57255.1"/>
    <property type="molecule type" value="Genomic_DNA"/>
</dbReference>
<keyword evidence="1" id="KW-1133">Transmembrane helix</keyword>
<organism evidence="2 3">
    <name type="scientific">Kineothrix alysoides</name>
    <dbReference type="NCBI Taxonomy" id="1469948"/>
    <lineage>
        <taxon>Bacteria</taxon>
        <taxon>Bacillati</taxon>
        <taxon>Bacillota</taxon>
        <taxon>Clostridia</taxon>
        <taxon>Lachnospirales</taxon>
        <taxon>Lachnospiraceae</taxon>
        <taxon>Kineothrix</taxon>
    </lineage>
</organism>
<sequence>MSRLRQSFLEIIRTLGNESGCHQMPERSFFYKDKQFPVCARCTGVFIGHSLAVVLFFMKKQISFRKCCILMGIMGADWCIQEVGLEESTNGRRLITGFLGGLGLFSIYSIIIRKAISLLSGKSLQ</sequence>
<dbReference type="AlphaFoldDB" id="A0A4R1QWN0"/>
<reference evidence="2 3" key="1">
    <citation type="submission" date="2019-03" db="EMBL/GenBank/DDBJ databases">
        <title>Genomic Encyclopedia of Type Strains, Phase IV (KMG-IV): sequencing the most valuable type-strain genomes for metagenomic binning, comparative biology and taxonomic classification.</title>
        <authorList>
            <person name="Goeker M."/>
        </authorList>
    </citation>
    <scope>NUCLEOTIDE SEQUENCE [LARGE SCALE GENOMIC DNA]</scope>
    <source>
        <strain evidence="2 3">DSM 100556</strain>
    </source>
</reference>
<dbReference type="InterPro" id="IPR019206">
    <property type="entry name" value="DUF2085_TM"/>
</dbReference>
<evidence type="ECO:0000256" key="1">
    <source>
        <dbReference type="SAM" id="Phobius"/>
    </source>
</evidence>
<dbReference type="STRING" id="1469948.GCA_000732725_03098"/>
<accession>A0A4R1QWN0</accession>
<keyword evidence="3" id="KW-1185">Reference proteome</keyword>
<protein>
    <submittedName>
        <fullName evidence="2">Putative membrane protein</fullName>
    </submittedName>
</protein>
<dbReference type="RefSeq" id="WP_031391742.1">
    <property type="nucleotide sequence ID" value="NZ_JPNB01000002.1"/>
</dbReference>